<name>A0A9E7RR55_METWO</name>
<dbReference type="GeneID" id="75106519"/>
<keyword evidence="6 9" id="KW-0269">Exonuclease</keyword>
<comment type="cofactor">
    <cofactor evidence="9">
        <name>Mn(2+)</name>
        <dbReference type="ChEBI" id="CHEBI:29035"/>
    </cofactor>
    <text evidence="9">Binds 2 manganese ions per subunit.</text>
</comment>
<feature type="binding site" evidence="9">
    <location>
        <position position="164"/>
    </location>
    <ligand>
        <name>Mn(2+)</name>
        <dbReference type="ChEBI" id="CHEBI:29035"/>
        <label>2</label>
    </ligand>
</feature>
<dbReference type="Proteomes" id="UP001065373">
    <property type="component" value="Chromosome"/>
</dbReference>
<comment type="subunit">
    <text evidence="9">Homodimer. Forms a heterotetramer composed of two Mre11 subunits and two Rad50 subunits.</text>
</comment>
<evidence type="ECO:0000256" key="2">
    <source>
        <dbReference type="ARBA" id="ARBA00022723"/>
    </source>
</evidence>
<dbReference type="Pfam" id="PF00149">
    <property type="entry name" value="Metallophos"/>
    <property type="match status" value="1"/>
</dbReference>
<keyword evidence="7 9" id="KW-0234">DNA repair</keyword>
<dbReference type="SUPFAM" id="SSF56300">
    <property type="entry name" value="Metallo-dependent phosphatases"/>
    <property type="match status" value="1"/>
</dbReference>
<keyword evidence="2 9" id="KW-0479">Metal-binding</keyword>
<feature type="domain" description="Calcineurin-like phosphoesterase" evidence="10">
    <location>
        <begin position="3"/>
        <end position="200"/>
    </location>
</feature>
<dbReference type="GeneID" id="58978553"/>
<keyword evidence="5 9" id="KW-0378">Hydrolase</keyword>
<dbReference type="EMBL" id="CP104550">
    <property type="protein sequence ID" value="UXH30851.1"/>
    <property type="molecule type" value="Genomic_DNA"/>
</dbReference>
<feature type="binding site" evidence="9">
    <location>
        <position position="11"/>
    </location>
    <ligand>
        <name>Mn(2+)</name>
        <dbReference type="ChEBI" id="CHEBI:29035"/>
        <label>1</label>
    </ligand>
</feature>
<accession>A0A9E7RR55</accession>
<evidence type="ECO:0000256" key="9">
    <source>
        <dbReference type="HAMAP-Rule" id="MF_02044"/>
    </source>
</evidence>
<evidence type="ECO:0000259" key="10">
    <source>
        <dbReference type="Pfam" id="PF00149"/>
    </source>
</evidence>
<dbReference type="KEGG" id="mwo:MWSIV6_0906"/>
<dbReference type="InterPro" id="IPR004843">
    <property type="entry name" value="Calcineurin-like_PHP"/>
</dbReference>
<keyword evidence="4 9" id="KW-0227">DNA damage</keyword>
<evidence type="ECO:0000256" key="5">
    <source>
        <dbReference type="ARBA" id="ARBA00022801"/>
    </source>
</evidence>
<evidence type="ECO:0000256" key="1">
    <source>
        <dbReference type="ARBA" id="ARBA00022722"/>
    </source>
</evidence>
<comment type="activity regulation">
    <text evidence="9">Nuclease activity is regulated by Rad50.</text>
</comment>
<dbReference type="InterPro" id="IPR032885">
    <property type="entry name" value="Mre11_archaea-type"/>
</dbReference>
<dbReference type="InterPro" id="IPR050535">
    <property type="entry name" value="DNA_Repair-Maintenance_Comp"/>
</dbReference>
<protein>
    <recommendedName>
        <fullName evidence="9">DNA double-strand break repair protein Mre11</fullName>
        <ecNumber evidence="9">3.1.-.-</ecNumber>
    </recommendedName>
</protein>
<evidence type="ECO:0000256" key="6">
    <source>
        <dbReference type="ARBA" id="ARBA00022839"/>
    </source>
</evidence>
<feature type="binding site" evidence="9">
    <location>
        <position position="48"/>
    </location>
    <ligand>
        <name>Mn(2+)</name>
        <dbReference type="ChEBI" id="CHEBI:29035"/>
        <label>2</label>
    </ligand>
</feature>
<dbReference type="AlphaFoldDB" id="A0A9E7RR55"/>
<comment type="similarity">
    <text evidence="9">Belongs to the MRE11/RAD32 family.</text>
</comment>
<dbReference type="HAMAP" id="MF_02044">
    <property type="entry name" value="Mre11"/>
    <property type="match status" value="1"/>
</dbReference>
<dbReference type="GO" id="GO:0008408">
    <property type="term" value="F:3'-5' exonuclease activity"/>
    <property type="evidence" value="ECO:0007669"/>
    <property type="project" value="UniProtKB-UniRule"/>
</dbReference>
<dbReference type="CDD" id="cd00840">
    <property type="entry name" value="MPP_Mre11_N"/>
    <property type="match status" value="1"/>
</dbReference>
<dbReference type="InterPro" id="IPR041796">
    <property type="entry name" value="Mre11_N"/>
</dbReference>
<organism evidence="11">
    <name type="scientific">Methanothermobacter wolfeii</name>
    <name type="common">Methanobacterium wolfei</name>
    <dbReference type="NCBI Taxonomy" id="145261"/>
    <lineage>
        <taxon>Archaea</taxon>
        <taxon>Methanobacteriati</taxon>
        <taxon>Methanobacteriota</taxon>
        <taxon>Methanomada group</taxon>
        <taxon>Methanobacteria</taxon>
        <taxon>Methanobacteriales</taxon>
        <taxon>Methanobacteriaceae</taxon>
        <taxon>Methanothermobacter</taxon>
    </lineage>
</organism>
<evidence type="ECO:0000256" key="4">
    <source>
        <dbReference type="ARBA" id="ARBA00022763"/>
    </source>
</evidence>
<keyword evidence="3 9" id="KW-0255">Endonuclease</keyword>
<dbReference type="GO" id="GO:0006302">
    <property type="term" value="P:double-strand break repair"/>
    <property type="evidence" value="ECO:0007669"/>
    <property type="project" value="UniProtKB-UniRule"/>
</dbReference>
<sequence>MYRFAHLSDCHLGAQKQAMLQELEGKAFRMAIDDALDNDIDFMIIAGDLFHSNLPNMKTVKMATRELRRVRDEGIPVYVNYGSHDYSPSHTSMIDILESAGLIENVVRPVPGRKLGLEFTEDEATGARITGLSGRSRNLEKDYYMMLDREALEVEEGFKIFVFHSAITQFKTEEIADAESIDLNLFPRGFDYYAGGHVHKRSTHNEDGYGCMVFPGALFGSYARDLEDTARGEMRGYYLVDFNETLRGLEFREIMPAGFEYIEVDVDGITAREAMRKIESCIAEHDVRGRVVMLRIRGGLSSGKTSEIDSGVIRRILRDRGALTVNINRHGIRPPEIEKVRVSETEIPRIEEKILREKLAGLGVKNMKLKSASGLKMASEVLKRIRNEKREGETREDYEQRIIEDALEVLGLEIEGGDGA</sequence>
<evidence type="ECO:0000313" key="11">
    <source>
        <dbReference type="EMBL" id="UXH30851.1"/>
    </source>
</evidence>
<dbReference type="RefSeq" id="WP_074358944.1">
    <property type="nucleotide sequence ID" value="NZ_CP104550.1"/>
</dbReference>
<gene>
    <name evidence="9" type="primary">mre11</name>
    <name evidence="11" type="ORF">N5910_04665</name>
</gene>
<proteinExistence type="inferred from homology"/>
<feature type="active site" description="Proton donor" evidence="9">
    <location>
        <position position="84"/>
    </location>
</feature>
<dbReference type="InterPro" id="IPR029052">
    <property type="entry name" value="Metallo-depent_PP-like"/>
</dbReference>
<keyword evidence="1 9" id="KW-0540">Nuclease</keyword>
<evidence type="ECO:0000256" key="8">
    <source>
        <dbReference type="ARBA" id="ARBA00023211"/>
    </source>
</evidence>
<dbReference type="GO" id="GO:0030145">
    <property type="term" value="F:manganese ion binding"/>
    <property type="evidence" value="ECO:0007669"/>
    <property type="project" value="UniProtKB-UniRule"/>
</dbReference>
<dbReference type="GO" id="GO:0000403">
    <property type="term" value="F:Y-form DNA binding"/>
    <property type="evidence" value="ECO:0007669"/>
    <property type="project" value="UniProtKB-UniRule"/>
</dbReference>
<keyword evidence="8 9" id="KW-0464">Manganese</keyword>
<dbReference type="GO" id="GO:0004519">
    <property type="term" value="F:endonuclease activity"/>
    <property type="evidence" value="ECO:0007669"/>
    <property type="project" value="UniProtKB-UniRule"/>
</dbReference>
<comment type="caution">
    <text evidence="9">Lacks conserved residue(s) required for the propagation of feature annotation.</text>
</comment>
<feature type="binding site" evidence="9">
    <location>
        <position position="197"/>
    </location>
    <ligand>
        <name>Mn(2+)</name>
        <dbReference type="ChEBI" id="CHEBI:29035"/>
        <label>2</label>
    </ligand>
</feature>
<dbReference type="PANTHER" id="PTHR30337:SF0">
    <property type="entry name" value="NUCLEASE SBCCD SUBUNIT D"/>
    <property type="match status" value="1"/>
</dbReference>
<dbReference type="PANTHER" id="PTHR30337">
    <property type="entry name" value="COMPONENT OF ATP-DEPENDENT DSDNA EXONUCLEASE"/>
    <property type="match status" value="1"/>
</dbReference>
<feature type="binding site" evidence="9">
    <location>
        <position position="199"/>
    </location>
    <ligand>
        <name>Mn(2+)</name>
        <dbReference type="ChEBI" id="CHEBI:29035"/>
        <label>1</label>
    </ligand>
</feature>
<dbReference type="Gene3D" id="3.60.21.10">
    <property type="match status" value="1"/>
</dbReference>
<evidence type="ECO:0000256" key="3">
    <source>
        <dbReference type="ARBA" id="ARBA00022759"/>
    </source>
</evidence>
<reference evidence="11" key="1">
    <citation type="submission" date="2022-09" db="EMBL/GenBank/DDBJ databases">
        <title>Characterization of three MwoI isoschizomers from sequenced genome and metagenomes.</title>
        <authorList>
            <person name="Fomenkov A."/>
            <person name="Xu S.Y."/>
            <person name="Roberts R.J."/>
        </authorList>
    </citation>
    <scope>NUCLEOTIDE SEQUENCE</scope>
    <source>
        <strain evidence="11">DSM 2970</strain>
    </source>
</reference>
<evidence type="ECO:0000256" key="7">
    <source>
        <dbReference type="ARBA" id="ARBA00023204"/>
    </source>
</evidence>
<comment type="function">
    <text evidence="9">Part of the Rad50/Mre11 complex, which is involved in the early steps of DNA double-strand break (DSB) repair. The complex may facilitate opening of the processed DNA ends to aid in the recruitment of HerA and NurA. Mre11 binds to DSB ends and has both double-stranded 3'-5' exonuclease activity and single-stranded endonuclease activity.</text>
</comment>
<feature type="binding site" evidence="9">
    <location>
        <position position="48"/>
    </location>
    <ligand>
        <name>Mn(2+)</name>
        <dbReference type="ChEBI" id="CHEBI:29035"/>
        <label>1</label>
    </ligand>
</feature>
<feature type="binding site" evidence="9">
    <location>
        <position position="9"/>
    </location>
    <ligand>
        <name>Mn(2+)</name>
        <dbReference type="ChEBI" id="CHEBI:29035"/>
        <label>1</label>
    </ligand>
</feature>
<dbReference type="EC" id="3.1.-.-" evidence="9"/>
<dbReference type="GO" id="GO:0045027">
    <property type="term" value="F:DNA end binding"/>
    <property type="evidence" value="ECO:0007669"/>
    <property type="project" value="UniProtKB-UniRule"/>
</dbReference>